<evidence type="ECO:0000313" key="3">
    <source>
        <dbReference type="Proteomes" id="UP001595699"/>
    </source>
</evidence>
<gene>
    <name evidence="2" type="ORF">ACFOUW_04390</name>
</gene>
<dbReference type="Proteomes" id="UP001595699">
    <property type="component" value="Unassembled WGS sequence"/>
</dbReference>
<proteinExistence type="predicted"/>
<organism evidence="2 3">
    <name type="scientific">Tenggerimyces flavus</name>
    <dbReference type="NCBI Taxonomy" id="1708749"/>
    <lineage>
        <taxon>Bacteria</taxon>
        <taxon>Bacillati</taxon>
        <taxon>Actinomycetota</taxon>
        <taxon>Actinomycetes</taxon>
        <taxon>Propionibacteriales</taxon>
        <taxon>Nocardioidaceae</taxon>
        <taxon>Tenggerimyces</taxon>
    </lineage>
</organism>
<comment type="caution">
    <text evidence="2">The sequence shown here is derived from an EMBL/GenBank/DDBJ whole genome shotgun (WGS) entry which is preliminary data.</text>
</comment>
<dbReference type="SUPFAM" id="SSF52540">
    <property type="entry name" value="P-loop containing nucleoside triphosphate hydrolases"/>
    <property type="match status" value="1"/>
</dbReference>
<dbReference type="Pfam" id="PF00685">
    <property type="entry name" value="Sulfotransfer_1"/>
    <property type="match status" value="1"/>
</dbReference>
<dbReference type="InterPro" id="IPR000863">
    <property type="entry name" value="Sulfotransferase_dom"/>
</dbReference>
<dbReference type="InterPro" id="IPR027417">
    <property type="entry name" value="P-loop_NTPase"/>
</dbReference>
<feature type="domain" description="Sulfotransferase" evidence="1">
    <location>
        <begin position="3"/>
        <end position="212"/>
    </location>
</feature>
<dbReference type="Gene3D" id="3.40.50.300">
    <property type="entry name" value="P-loop containing nucleotide triphosphate hydrolases"/>
    <property type="match status" value="1"/>
</dbReference>
<protein>
    <submittedName>
        <fullName evidence="2">Sulfotransferase domain-containing protein</fullName>
    </submittedName>
</protein>
<evidence type="ECO:0000313" key="2">
    <source>
        <dbReference type="EMBL" id="MFC3760064.1"/>
    </source>
</evidence>
<keyword evidence="3" id="KW-1185">Reference proteome</keyword>
<dbReference type="RefSeq" id="WP_205120111.1">
    <property type="nucleotide sequence ID" value="NZ_JAFBCM010000001.1"/>
</dbReference>
<reference evidence="3" key="1">
    <citation type="journal article" date="2019" name="Int. J. Syst. Evol. Microbiol.">
        <title>The Global Catalogue of Microorganisms (GCM) 10K type strain sequencing project: providing services to taxonomists for standard genome sequencing and annotation.</title>
        <authorList>
            <consortium name="The Broad Institute Genomics Platform"/>
            <consortium name="The Broad Institute Genome Sequencing Center for Infectious Disease"/>
            <person name="Wu L."/>
            <person name="Ma J."/>
        </authorList>
    </citation>
    <scope>NUCLEOTIDE SEQUENCE [LARGE SCALE GENOMIC DNA]</scope>
    <source>
        <strain evidence="3">CGMCC 4.7241</strain>
    </source>
</reference>
<evidence type="ECO:0000259" key="1">
    <source>
        <dbReference type="Pfam" id="PF00685"/>
    </source>
</evidence>
<dbReference type="EMBL" id="JBHRZH010000004">
    <property type="protein sequence ID" value="MFC3760064.1"/>
    <property type="molecule type" value="Genomic_DNA"/>
</dbReference>
<sequence length="229" mass="25588">MITWVASYPRSGNTFLRIVLRRVYELETAVVYDVDGVAERIGKALVGYRDLAADYEELRSSPELHLVKTHNQRRDPVQKGDPAICLVRDGRDSIVSYARLRVEECGGRFEDEVRAAILRPAESGVGGWGRNVLSWLADPDPAHAVLRYEDLVASPLTSVGATLDRLGLDVKPADDATVPTFAELQRTDSGFFRRGRTGSHRDELPDELHELFWSVPDNRAAMELLGYLP</sequence>
<accession>A0ABV7Y6T2</accession>
<name>A0ABV7Y6T2_9ACTN</name>